<evidence type="ECO:0000313" key="1">
    <source>
        <dbReference type="EMBL" id="EFO91254.1"/>
    </source>
</evidence>
<dbReference type="HOGENOM" id="CLU_1679564_0_0_1"/>
<accession>E3NAS2</accession>
<proteinExistence type="predicted"/>
<evidence type="ECO:0000313" key="2">
    <source>
        <dbReference type="Proteomes" id="UP000008281"/>
    </source>
</evidence>
<organism evidence="2">
    <name type="scientific">Caenorhabditis remanei</name>
    <name type="common">Caenorhabditis vulgaris</name>
    <dbReference type="NCBI Taxonomy" id="31234"/>
    <lineage>
        <taxon>Eukaryota</taxon>
        <taxon>Metazoa</taxon>
        <taxon>Ecdysozoa</taxon>
        <taxon>Nematoda</taxon>
        <taxon>Chromadorea</taxon>
        <taxon>Rhabditida</taxon>
        <taxon>Rhabditina</taxon>
        <taxon>Rhabditomorpha</taxon>
        <taxon>Rhabditoidea</taxon>
        <taxon>Rhabditidae</taxon>
        <taxon>Peloderinae</taxon>
        <taxon>Caenorhabditis</taxon>
    </lineage>
</organism>
<dbReference type="Proteomes" id="UP000008281">
    <property type="component" value="Unassembled WGS sequence"/>
</dbReference>
<sequence>MDLFIVWSRLAQRVIKKALTQEIQYPESHEVKKQRSQDEWPQKVDEEQEDYEFRAYCLEMDSVFAHNMTLCRDYILEYSNYDKHDETLGNLHSESKEAAKRWSQEKWLLQSDDSEDIDKYEKEENDEDREYRAEMDKFMTRELEIIRAEHLVYDECA</sequence>
<protein>
    <submittedName>
        <fullName evidence="1">Uncharacterized protein</fullName>
    </submittedName>
</protein>
<keyword evidence="2" id="KW-1185">Reference proteome</keyword>
<dbReference type="EMBL" id="DS268578">
    <property type="protein sequence ID" value="EFO91254.1"/>
    <property type="molecule type" value="Genomic_DNA"/>
</dbReference>
<name>E3NAS2_CAERE</name>
<gene>
    <name evidence="1" type="ORF">CRE_04274</name>
</gene>
<reference evidence="1" key="1">
    <citation type="submission" date="2007-07" db="EMBL/GenBank/DDBJ databases">
        <title>PCAP assembly of the Caenorhabditis remanei genome.</title>
        <authorList>
            <consortium name="The Caenorhabditis remanei Sequencing Consortium"/>
            <person name="Wilson R.K."/>
        </authorList>
    </citation>
    <scope>NUCLEOTIDE SEQUENCE [LARGE SCALE GENOMIC DNA]</scope>
    <source>
        <strain evidence="1">PB4641</strain>
    </source>
</reference>
<dbReference type="AlphaFoldDB" id="E3NAS2"/>